<dbReference type="Gene3D" id="2.30.30.190">
    <property type="entry name" value="CAP Gly-rich-like domain"/>
    <property type="match status" value="1"/>
</dbReference>
<dbReference type="Gene3D" id="3.10.20.90">
    <property type="entry name" value="Phosphatidylinositol 3-kinase Catalytic Subunit, Chain A, domain 1"/>
    <property type="match status" value="1"/>
</dbReference>
<dbReference type="GO" id="GO:0051010">
    <property type="term" value="F:microtubule plus-end binding"/>
    <property type="evidence" value="ECO:0007669"/>
    <property type="project" value="TreeGrafter"/>
</dbReference>
<dbReference type="SUPFAM" id="SSF54236">
    <property type="entry name" value="Ubiquitin-like"/>
    <property type="match status" value="1"/>
</dbReference>
<dbReference type="CDD" id="cd01789">
    <property type="entry name" value="Ubl_TBCB"/>
    <property type="match status" value="1"/>
</dbReference>
<dbReference type="PROSITE" id="PS00845">
    <property type="entry name" value="CAP_GLY_1"/>
    <property type="match status" value="1"/>
</dbReference>
<dbReference type="InterPro" id="IPR000626">
    <property type="entry name" value="Ubiquitin-like_dom"/>
</dbReference>
<dbReference type="InterPro" id="IPR036859">
    <property type="entry name" value="CAP-Gly_dom_sf"/>
</dbReference>
<dbReference type="PANTHER" id="PTHR18916">
    <property type="entry name" value="DYNACTIN 1-RELATED MICROTUBULE-BINDING"/>
    <property type="match status" value="1"/>
</dbReference>
<dbReference type="GO" id="GO:0031122">
    <property type="term" value="P:cytoplasmic microtubule organization"/>
    <property type="evidence" value="ECO:0007669"/>
    <property type="project" value="TreeGrafter"/>
</dbReference>
<sequence length="237" mass="26957">MENIQIITGDFVKVNVTNSKNDSVAFEKKFPKKFTILELKEKLEIVTGGSAGTMQIELYNGDKLLGRLDNNTRLLGSYPIEDGMRLHVIDSFLFSEDFVEKFELTEEQYNQRQDTLKSFLKKNNLGKYNEEEMKELEEKRKKAAEEEQKKAALCTLGSRCQVQVRPSKRGEIMYNGELEGKKGIFIGIKYDEPLGKNDGSVDGVRYFECQPKYGGFVPPSAVEVGDFPPLDDLDDEL</sequence>
<dbReference type="PROSITE" id="PS50245">
    <property type="entry name" value="CAP_GLY_2"/>
    <property type="match status" value="1"/>
</dbReference>
<keyword evidence="3" id="KW-0143">Chaperone</keyword>
<dbReference type="InterPro" id="IPR045172">
    <property type="entry name" value="TBCB_Ubl"/>
</dbReference>
<dbReference type="GO" id="GO:0005938">
    <property type="term" value="C:cell cortex"/>
    <property type="evidence" value="ECO:0007669"/>
    <property type="project" value="TreeGrafter"/>
</dbReference>
<dbReference type="HOGENOM" id="CLU_067577_2_0_1"/>
<protein>
    <recommendedName>
        <fullName evidence="6">CAP-Gly domain-containing protein</fullName>
    </recommendedName>
</protein>
<organism evidence="7 8">
    <name type="scientific">Megaselia scalaris</name>
    <name type="common">Humpbacked fly</name>
    <name type="synonym">Phora scalaris</name>
    <dbReference type="NCBI Taxonomy" id="36166"/>
    <lineage>
        <taxon>Eukaryota</taxon>
        <taxon>Metazoa</taxon>
        <taxon>Ecdysozoa</taxon>
        <taxon>Arthropoda</taxon>
        <taxon>Hexapoda</taxon>
        <taxon>Insecta</taxon>
        <taxon>Pterygota</taxon>
        <taxon>Neoptera</taxon>
        <taxon>Endopterygota</taxon>
        <taxon>Diptera</taxon>
        <taxon>Brachycera</taxon>
        <taxon>Muscomorpha</taxon>
        <taxon>Platypezoidea</taxon>
        <taxon>Phoridae</taxon>
        <taxon>Megaseliini</taxon>
        <taxon>Megaselia</taxon>
    </lineage>
</organism>
<reference evidence="8" key="1">
    <citation type="submission" date="2013-02" db="EMBL/GenBank/DDBJ databases">
        <authorList>
            <person name="Hughes D."/>
        </authorList>
    </citation>
    <scope>NUCLEOTIDE SEQUENCE</scope>
    <source>
        <strain>Durham</strain>
        <strain evidence="8">NC isolate 2 -- Noor lab</strain>
    </source>
</reference>
<evidence type="ECO:0000259" key="6">
    <source>
        <dbReference type="PROSITE" id="PS50245"/>
    </source>
</evidence>
<evidence type="ECO:0000313" key="7">
    <source>
        <dbReference type="EnsemblMetazoa" id="MESCA006844-PA"/>
    </source>
</evidence>
<dbReference type="SUPFAM" id="SSF74924">
    <property type="entry name" value="Cap-Gly domain"/>
    <property type="match status" value="1"/>
</dbReference>
<keyword evidence="2" id="KW-0963">Cytoplasm</keyword>
<proteinExistence type="inferred from homology"/>
<evidence type="ECO:0000256" key="3">
    <source>
        <dbReference type="ARBA" id="ARBA00023186"/>
    </source>
</evidence>
<dbReference type="InterPro" id="IPR000938">
    <property type="entry name" value="CAP-Gly_domain"/>
</dbReference>
<keyword evidence="8" id="KW-1185">Reference proteome</keyword>
<evidence type="ECO:0000256" key="1">
    <source>
        <dbReference type="ARBA" id="ARBA00004496"/>
    </source>
</evidence>
<dbReference type="Proteomes" id="UP000015102">
    <property type="component" value="Unassembled WGS sequence"/>
</dbReference>
<evidence type="ECO:0000256" key="4">
    <source>
        <dbReference type="ARBA" id="ARBA00025779"/>
    </source>
</evidence>
<dbReference type="EnsemblMetazoa" id="MESCA006844-RA">
    <property type="protein sequence ID" value="MESCA006844-PA"/>
    <property type="gene ID" value="MESCA006844"/>
</dbReference>
<dbReference type="GO" id="GO:0035371">
    <property type="term" value="C:microtubule plus-end"/>
    <property type="evidence" value="ECO:0007669"/>
    <property type="project" value="TreeGrafter"/>
</dbReference>
<comment type="similarity">
    <text evidence="4">Belongs to the TBCB family.</text>
</comment>
<dbReference type="GO" id="GO:0005829">
    <property type="term" value="C:cytosol"/>
    <property type="evidence" value="ECO:0007669"/>
    <property type="project" value="UniProtKB-ARBA"/>
</dbReference>
<dbReference type="SMART" id="SM01052">
    <property type="entry name" value="CAP_GLY"/>
    <property type="match status" value="1"/>
</dbReference>
<dbReference type="Pfam" id="PF01302">
    <property type="entry name" value="CAP_GLY"/>
    <property type="match status" value="1"/>
</dbReference>
<dbReference type="FunFam" id="2.30.30.190:FF:000013">
    <property type="entry name" value="Tubulin-folding cofactor B"/>
    <property type="match status" value="1"/>
</dbReference>
<dbReference type="GO" id="GO:0007023">
    <property type="term" value="P:post-chaperonin tubulin folding pathway"/>
    <property type="evidence" value="ECO:0007669"/>
    <property type="project" value="InterPro"/>
</dbReference>
<dbReference type="Pfam" id="PF14560">
    <property type="entry name" value="Ubiquitin_2"/>
    <property type="match status" value="1"/>
</dbReference>
<evidence type="ECO:0000256" key="5">
    <source>
        <dbReference type="SAM" id="Coils"/>
    </source>
</evidence>
<evidence type="ECO:0000256" key="2">
    <source>
        <dbReference type="ARBA" id="ARBA00022490"/>
    </source>
</evidence>
<keyword evidence="5" id="KW-0175">Coiled coil</keyword>
<dbReference type="STRING" id="36166.T1GT24"/>
<dbReference type="InterPro" id="IPR029071">
    <property type="entry name" value="Ubiquitin-like_domsf"/>
</dbReference>
<dbReference type="EMBL" id="CAQQ02030742">
    <property type="status" value="NOT_ANNOTATED_CDS"/>
    <property type="molecule type" value="Genomic_DNA"/>
</dbReference>
<name>T1GT24_MEGSC</name>
<dbReference type="GO" id="GO:0043014">
    <property type="term" value="F:alpha-tubulin binding"/>
    <property type="evidence" value="ECO:0007669"/>
    <property type="project" value="InterPro"/>
</dbReference>
<evidence type="ECO:0000313" key="8">
    <source>
        <dbReference type="Proteomes" id="UP000015102"/>
    </source>
</evidence>
<dbReference type="GO" id="GO:0007021">
    <property type="term" value="P:tubulin complex assembly"/>
    <property type="evidence" value="ECO:0007669"/>
    <property type="project" value="InterPro"/>
</dbReference>
<dbReference type="AlphaFoldDB" id="T1GT24"/>
<dbReference type="GO" id="GO:0005634">
    <property type="term" value="C:nucleus"/>
    <property type="evidence" value="ECO:0007669"/>
    <property type="project" value="TreeGrafter"/>
</dbReference>
<accession>T1GT24</accession>
<feature type="domain" description="CAP-Gly" evidence="6">
    <location>
        <begin position="176"/>
        <end position="218"/>
    </location>
</feature>
<reference evidence="7" key="2">
    <citation type="submission" date="2015-06" db="UniProtKB">
        <authorList>
            <consortium name="EnsemblMetazoa"/>
        </authorList>
    </citation>
    <scope>IDENTIFICATION</scope>
</reference>
<dbReference type="PANTHER" id="PTHR18916:SF85">
    <property type="entry name" value="TUBULIN-FOLDING COFACTOR B"/>
    <property type="match status" value="1"/>
</dbReference>
<feature type="coiled-coil region" evidence="5">
    <location>
        <begin position="126"/>
        <end position="156"/>
    </location>
</feature>
<dbReference type="OMA" id="DQYEQRT"/>
<comment type="subcellular location">
    <subcellularLocation>
        <location evidence="1">Cytoplasm</location>
    </subcellularLocation>
</comment>